<keyword evidence="3" id="KW-1185">Reference proteome</keyword>
<name>A0A2P4S8H4_BAMTH</name>
<evidence type="ECO:0000256" key="1">
    <source>
        <dbReference type="SAM" id="Coils"/>
    </source>
</evidence>
<keyword evidence="1" id="KW-0175">Coiled coil</keyword>
<dbReference type="AlphaFoldDB" id="A0A2P4S8H4"/>
<feature type="coiled-coil region" evidence="1">
    <location>
        <begin position="132"/>
        <end position="169"/>
    </location>
</feature>
<evidence type="ECO:0000313" key="2">
    <source>
        <dbReference type="EMBL" id="POI20398.1"/>
    </source>
</evidence>
<sequence length="176" mass="20864">RELLSNWAKSKLQLQLTSDGEAEVGSVLENPTAPLKYKRFDDLYSYLEHELESSSVQEYLQHLLHSEAVNCGIVENLRLEDIKGKQKPADPRITMELRHKQVKENRLRRQKALELQRQEKALRKAILCEAKLQIQEEDRRKALKAKKEEEEIRREMVKLRKEMAEKRQTMAEAWRM</sequence>
<comment type="caution">
    <text evidence="2">The sequence shown here is derived from an EMBL/GenBank/DDBJ whole genome shotgun (WGS) entry which is preliminary data.</text>
</comment>
<feature type="non-terminal residue" evidence="2">
    <location>
        <position position="1"/>
    </location>
</feature>
<organism evidence="2 3">
    <name type="scientific">Bambusicola thoracicus</name>
    <name type="common">Chinese bamboo-partridge</name>
    <name type="synonym">Perdix thoracica</name>
    <dbReference type="NCBI Taxonomy" id="9083"/>
    <lineage>
        <taxon>Eukaryota</taxon>
        <taxon>Metazoa</taxon>
        <taxon>Chordata</taxon>
        <taxon>Craniata</taxon>
        <taxon>Vertebrata</taxon>
        <taxon>Euteleostomi</taxon>
        <taxon>Archelosauria</taxon>
        <taxon>Archosauria</taxon>
        <taxon>Dinosauria</taxon>
        <taxon>Saurischia</taxon>
        <taxon>Theropoda</taxon>
        <taxon>Coelurosauria</taxon>
        <taxon>Aves</taxon>
        <taxon>Neognathae</taxon>
        <taxon>Galloanserae</taxon>
        <taxon>Galliformes</taxon>
        <taxon>Phasianidae</taxon>
        <taxon>Perdicinae</taxon>
        <taxon>Bambusicola</taxon>
    </lineage>
</organism>
<gene>
    <name evidence="2" type="ORF">CIB84_015855</name>
</gene>
<dbReference type="PANTHER" id="PTHR22028">
    <property type="entry name" value="SFI1 SPINDLE BODY DOMAIN-CONTAINING PROTEIN-RELATED"/>
    <property type="match status" value="1"/>
</dbReference>
<proteinExistence type="predicted"/>
<dbReference type="OrthoDB" id="6256972at2759"/>
<dbReference type="Proteomes" id="UP000237246">
    <property type="component" value="Unassembled WGS sequence"/>
</dbReference>
<dbReference type="EMBL" id="PPHD01084031">
    <property type="protein sequence ID" value="POI20398.1"/>
    <property type="molecule type" value="Genomic_DNA"/>
</dbReference>
<dbReference type="InterPro" id="IPR052270">
    <property type="entry name" value="CACF_protein"/>
</dbReference>
<protein>
    <submittedName>
        <fullName evidence="2">Uncharacterized protein</fullName>
    </submittedName>
</protein>
<accession>A0A2P4S8H4</accession>
<reference evidence="2 3" key="1">
    <citation type="submission" date="2018-01" db="EMBL/GenBank/DDBJ databases">
        <title>Comparison of the Chinese Bamboo Partridge and Red Junglefowl genome sequences highlights the importance of demography in genome evolution.</title>
        <authorList>
            <person name="Tiley G.P."/>
            <person name="Kimball R.T."/>
            <person name="Braun E.L."/>
            <person name="Burleigh J.G."/>
        </authorList>
    </citation>
    <scope>NUCLEOTIDE SEQUENCE [LARGE SCALE GENOMIC DNA]</scope>
    <source>
        <strain evidence="2">RTK389</strain>
        <tissue evidence="2">Blood</tissue>
    </source>
</reference>
<evidence type="ECO:0000313" key="3">
    <source>
        <dbReference type="Proteomes" id="UP000237246"/>
    </source>
</evidence>
<dbReference type="PANTHER" id="PTHR22028:SF5">
    <property type="entry name" value="COILED-COIL DOMAIN-CONTAINING PROTEIN 191"/>
    <property type="match status" value="1"/>
</dbReference>